<keyword evidence="3" id="KW-0547">Nucleotide-binding</keyword>
<keyword evidence="4" id="KW-0067">ATP-binding</keyword>
<organism evidence="6 7">
    <name type="scientific">Brevibacillus laterosporus LMG 15441</name>
    <dbReference type="NCBI Taxonomy" id="1042163"/>
    <lineage>
        <taxon>Bacteria</taxon>
        <taxon>Bacillati</taxon>
        <taxon>Bacillota</taxon>
        <taxon>Bacilli</taxon>
        <taxon>Bacillales</taxon>
        <taxon>Paenibacillaceae</taxon>
        <taxon>Brevibacillus</taxon>
    </lineage>
</organism>
<dbReference type="GO" id="GO:0005524">
    <property type="term" value="F:ATP binding"/>
    <property type="evidence" value="ECO:0007669"/>
    <property type="project" value="UniProtKB-KW"/>
</dbReference>
<evidence type="ECO:0000256" key="1">
    <source>
        <dbReference type="ARBA" id="ARBA00005417"/>
    </source>
</evidence>
<dbReference type="InterPro" id="IPR027417">
    <property type="entry name" value="P-loop_NTPase"/>
</dbReference>
<dbReference type="PANTHER" id="PTHR42734:SF5">
    <property type="entry name" value="IRON TRANSPORT SYSTEM ATP-BINDING PROTEIN HI_0361-RELATED"/>
    <property type="match status" value="1"/>
</dbReference>
<gene>
    <name evidence="6" type="ORF">BRLA_c013850</name>
</gene>
<dbReference type="Pfam" id="PF00005">
    <property type="entry name" value="ABC_tran"/>
    <property type="match status" value="1"/>
</dbReference>
<dbReference type="AlphaFoldDB" id="A0A075R1H9"/>
<reference evidence="6 7" key="1">
    <citation type="journal article" date="2011" name="J. Bacteriol.">
        <title>Genome sequence of Brevibacillus laterosporus LMG 15441, a pathogen of invertebrates.</title>
        <authorList>
            <person name="Djukic M."/>
            <person name="Poehlein A."/>
            <person name="Thurmer A."/>
            <person name="Daniel R."/>
        </authorList>
    </citation>
    <scope>NUCLEOTIDE SEQUENCE [LARGE SCALE GENOMIC DNA]</scope>
    <source>
        <strain evidence="6 7">LMG 15441</strain>
    </source>
</reference>
<accession>A0A075R1H9</accession>
<name>A0A075R1H9_BRELA</name>
<evidence type="ECO:0000313" key="7">
    <source>
        <dbReference type="Proteomes" id="UP000005850"/>
    </source>
</evidence>
<dbReference type="RefSeq" id="WP_003338231.1">
    <property type="nucleotide sequence ID" value="NZ_CP007806.1"/>
</dbReference>
<evidence type="ECO:0000313" key="6">
    <source>
        <dbReference type="EMBL" id="AIG25724.1"/>
    </source>
</evidence>
<dbReference type="InterPro" id="IPR003593">
    <property type="entry name" value="AAA+_ATPase"/>
</dbReference>
<dbReference type="Gene3D" id="3.40.50.300">
    <property type="entry name" value="P-loop containing nucleotide triphosphate hydrolases"/>
    <property type="match status" value="1"/>
</dbReference>
<dbReference type="InterPro" id="IPR003439">
    <property type="entry name" value="ABC_transporter-like_ATP-bd"/>
</dbReference>
<evidence type="ECO:0000256" key="3">
    <source>
        <dbReference type="ARBA" id="ARBA00022741"/>
    </source>
</evidence>
<dbReference type="SUPFAM" id="SSF52540">
    <property type="entry name" value="P-loop containing nucleoside triphosphate hydrolases"/>
    <property type="match status" value="1"/>
</dbReference>
<dbReference type="HOGENOM" id="CLU_000604_1_11_9"/>
<dbReference type="InterPro" id="IPR017871">
    <property type="entry name" value="ABC_transporter-like_CS"/>
</dbReference>
<keyword evidence="6" id="KW-0378">Hydrolase</keyword>
<dbReference type="CDD" id="cd03235">
    <property type="entry name" value="ABC_Metallic_Cations"/>
    <property type="match status" value="1"/>
</dbReference>
<dbReference type="InterPro" id="IPR050153">
    <property type="entry name" value="Metal_Ion_Import_ABC"/>
</dbReference>
<keyword evidence="2" id="KW-0813">Transport</keyword>
<sequence length="262" mass="29434">MNPVTSYEPLSVSDLTVAYQKKPVLRNVTLTIPEGKLIGIIGPNGAGKSTFIKAIQGLIPAASGQVHIYGKPYREQRKLVGYVPQRETVDWDFPTDALDVVLMGRYGRLGWFRRPGKTDKEWAMECLRKVGMADFADRQISQLSGGQQQRVFLARALAQEAQIYFMDEPFAGVDAATEKAIILLLNELKEQNKTVLVVHHDLQTVTEYFDWVVMINKRMIVNGPTEETFTTENLQKTYGGRLQILGDRLALSTDRSKQEGSK</sequence>
<dbReference type="PROSITE" id="PS50893">
    <property type="entry name" value="ABC_TRANSPORTER_2"/>
    <property type="match status" value="1"/>
</dbReference>
<dbReference type="KEGG" id="blr:BRLA_c013850"/>
<dbReference type="PANTHER" id="PTHR42734">
    <property type="entry name" value="METAL TRANSPORT SYSTEM ATP-BINDING PROTEIN TM_0124-RELATED"/>
    <property type="match status" value="1"/>
</dbReference>
<dbReference type="FunFam" id="3.40.50.300:FF:000134">
    <property type="entry name" value="Iron-enterobactin ABC transporter ATP-binding protein"/>
    <property type="match status" value="1"/>
</dbReference>
<dbReference type="STRING" id="1042163.BRLA_c013850"/>
<evidence type="ECO:0000259" key="5">
    <source>
        <dbReference type="PROSITE" id="PS50893"/>
    </source>
</evidence>
<keyword evidence="7" id="KW-1185">Reference proteome</keyword>
<dbReference type="Proteomes" id="UP000005850">
    <property type="component" value="Chromosome"/>
</dbReference>
<dbReference type="GO" id="GO:0016887">
    <property type="term" value="F:ATP hydrolysis activity"/>
    <property type="evidence" value="ECO:0007669"/>
    <property type="project" value="InterPro"/>
</dbReference>
<evidence type="ECO:0000256" key="4">
    <source>
        <dbReference type="ARBA" id="ARBA00022840"/>
    </source>
</evidence>
<evidence type="ECO:0000256" key="2">
    <source>
        <dbReference type="ARBA" id="ARBA00022448"/>
    </source>
</evidence>
<dbReference type="SMART" id="SM00382">
    <property type="entry name" value="AAA"/>
    <property type="match status" value="1"/>
</dbReference>
<protein>
    <submittedName>
        <fullName evidence="6">ABC-type Mn/Zn transport systems, ATPase component</fullName>
        <ecNumber evidence="6">3.6.3.-</ecNumber>
    </submittedName>
</protein>
<comment type="similarity">
    <text evidence="1">Belongs to the ABC transporter superfamily.</text>
</comment>
<dbReference type="EMBL" id="CP007806">
    <property type="protein sequence ID" value="AIG25724.1"/>
    <property type="molecule type" value="Genomic_DNA"/>
</dbReference>
<dbReference type="eggNOG" id="COG1121">
    <property type="taxonomic scope" value="Bacteria"/>
</dbReference>
<dbReference type="PROSITE" id="PS00211">
    <property type="entry name" value="ABC_TRANSPORTER_1"/>
    <property type="match status" value="1"/>
</dbReference>
<dbReference type="EC" id="3.6.3.-" evidence="6"/>
<feature type="domain" description="ABC transporter" evidence="5">
    <location>
        <begin position="10"/>
        <end position="242"/>
    </location>
</feature>
<proteinExistence type="inferred from homology"/>